<keyword evidence="1" id="KW-0732">Signal</keyword>
<organism evidence="2 3">
    <name type="scientific">Cylicocyclus nassatus</name>
    <name type="common">Nematode worm</name>
    <dbReference type="NCBI Taxonomy" id="53992"/>
    <lineage>
        <taxon>Eukaryota</taxon>
        <taxon>Metazoa</taxon>
        <taxon>Ecdysozoa</taxon>
        <taxon>Nematoda</taxon>
        <taxon>Chromadorea</taxon>
        <taxon>Rhabditida</taxon>
        <taxon>Rhabditina</taxon>
        <taxon>Rhabditomorpha</taxon>
        <taxon>Strongyloidea</taxon>
        <taxon>Strongylidae</taxon>
        <taxon>Cylicocyclus</taxon>
    </lineage>
</organism>
<protein>
    <submittedName>
        <fullName evidence="2">Uncharacterized protein</fullName>
    </submittedName>
</protein>
<feature type="chain" id="PRO_5041224415" evidence="1">
    <location>
        <begin position="17"/>
        <end position="325"/>
    </location>
</feature>
<dbReference type="EMBL" id="CATQJL010000316">
    <property type="protein sequence ID" value="CAJ0606605.1"/>
    <property type="molecule type" value="Genomic_DNA"/>
</dbReference>
<reference evidence="2" key="1">
    <citation type="submission" date="2023-07" db="EMBL/GenBank/DDBJ databases">
        <authorList>
            <consortium name="CYATHOMIX"/>
        </authorList>
    </citation>
    <scope>NUCLEOTIDE SEQUENCE</scope>
    <source>
        <strain evidence="2">N/A</strain>
    </source>
</reference>
<dbReference type="Proteomes" id="UP001176961">
    <property type="component" value="Unassembled WGS sequence"/>
</dbReference>
<keyword evidence="3" id="KW-1185">Reference proteome</keyword>
<evidence type="ECO:0000313" key="3">
    <source>
        <dbReference type="Proteomes" id="UP001176961"/>
    </source>
</evidence>
<dbReference type="AlphaFoldDB" id="A0AA36MDM6"/>
<comment type="caution">
    <text evidence="2">The sequence shown here is derived from an EMBL/GenBank/DDBJ whole genome shotgun (WGS) entry which is preliminary data.</text>
</comment>
<accession>A0AA36MDM6</accession>
<evidence type="ECO:0000313" key="2">
    <source>
        <dbReference type="EMBL" id="CAJ0606605.1"/>
    </source>
</evidence>
<proteinExistence type="predicted"/>
<gene>
    <name evidence="2" type="ORF">CYNAS_LOCUS18588</name>
</gene>
<evidence type="ECO:0000256" key="1">
    <source>
        <dbReference type="SAM" id="SignalP"/>
    </source>
</evidence>
<feature type="signal peptide" evidence="1">
    <location>
        <begin position="1"/>
        <end position="16"/>
    </location>
</feature>
<name>A0AA36MDM6_CYLNA</name>
<sequence>MRLLFCVAAITSFARCTIDERPEDKNYVDEIVEEHGFDDLTIEEEPIDREDSFEVPLLLPSPSFTPTSTAASTWQSESPLMPSVSSQLLMSPPDISFPTLPPLLQPPATSTMGPDSSVTIPPSMHFMPDHPVTNSPLVSLSDPSPQVLIPPPDELPEDVIETTPPTQSTTVMTTTSRPSYTILTVAIVPPIEGMSMSIMDTQRERANYTFDGMTTQQPAMTTMTPKPRFRTTLIDEVVTFKPPSDPPVFATLLHSMPTSTRRPRIVKLNDGERQSQSGIARCRACRKECAYPAWMESDKYTKSLKKVPSTPMLRKISSSSMLCAL</sequence>